<accession>A0A8S5L685</accession>
<reference evidence="1" key="1">
    <citation type="journal article" date="2021" name="Proc. Natl. Acad. Sci. U.S.A.">
        <title>A Catalog of Tens of Thousands of Viruses from Human Metagenomes Reveals Hidden Associations with Chronic Diseases.</title>
        <authorList>
            <person name="Tisza M.J."/>
            <person name="Buck C.B."/>
        </authorList>
    </citation>
    <scope>NUCLEOTIDE SEQUENCE</scope>
    <source>
        <strain evidence="1">Ctlr42</strain>
    </source>
</reference>
<evidence type="ECO:0000313" key="1">
    <source>
        <dbReference type="EMBL" id="DAD65162.1"/>
    </source>
</evidence>
<protein>
    <submittedName>
        <fullName evidence="1">Uncharacterized protein</fullName>
    </submittedName>
</protein>
<dbReference type="EMBL" id="BK014636">
    <property type="protein sequence ID" value="DAD65162.1"/>
    <property type="molecule type" value="Genomic_DNA"/>
</dbReference>
<proteinExistence type="predicted"/>
<organism evidence="1">
    <name type="scientific">Siphoviridae sp. ctlr42</name>
    <dbReference type="NCBI Taxonomy" id="2823599"/>
    <lineage>
        <taxon>Viruses</taxon>
        <taxon>Duplodnaviria</taxon>
        <taxon>Heunggongvirae</taxon>
        <taxon>Uroviricota</taxon>
        <taxon>Caudoviricetes</taxon>
    </lineage>
</organism>
<name>A0A8S5L685_9CAUD</name>
<sequence>MNYKIIIKGKEIEYGALVEKSHFSDEEWSDIYAEIVIQNYPEIFERRKSDTAFIDTLGALTSLEERYEALLELLPQDQFSRAGTHPKWVADAVAENTLNKVDTQYDVSDLIGRSNTLEELKNELTEYFDLEELQGLL</sequence>